<evidence type="ECO:0000256" key="1">
    <source>
        <dbReference type="ARBA" id="ARBA00007874"/>
    </source>
</evidence>
<evidence type="ECO:0000313" key="11">
    <source>
        <dbReference type="EMBL" id="CAD7698814.1"/>
    </source>
</evidence>
<dbReference type="Pfam" id="PF00111">
    <property type="entry name" value="Fer2"/>
    <property type="match status" value="1"/>
</dbReference>
<evidence type="ECO:0000259" key="10">
    <source>
        <dbReference type="PROSITE" id="PS51085"/>
    </source>
</evidence>
<keyword evidence="12" id="KW-1185">Reference proteome</keyword>
<feature type="region of interest" description="Disordered" evidence="9">
    <location>
        <begin position="85"/>
        <end position="109"/>
    </location>
</feature>
<dbReference type="InterPro" id="IPR036010">
    <property type="entry name" value="2Fe-2S_ferredoxin-like_sf"/>
</dbReference>
<comment type="similarity">
    <text evidence="1">Belongs to the 2Fe2S plant-type ferredoxin family.</text>
</comment>
<protein>
    <recommendedName>
        <fullName evidence="10">2Fe-2S ferredoxin-type domain-containing protein</fullName>
    </recommendedName>
</protein>
<feature type="compositionally biased region" description="Basic and acidic residues" evidence="9">
    <location>
        <begin position="137"/>
        <end position="148"/>
    </location>
</feature>
<comment type="cofactor">
    <cofactor evidence="8">
        <name>[2Fe-2S] cluster</name>
        <dbReference type="ChEBI" id="CHEBI:190135"/>
    </cofactor>
</comment>
<keyword evidence="4" id="KW-0479">Metal-binding</keyword>
<comment type="caution">
    <text evidence="11">The sequence shown here is derived from an EMBL/GenBank/DDBJ whole genome shotgun (WGS) entry which is preliminary data.</text>
</comment>
<keyword evidence="6" id="KW-0408">Iron</keyword>
<dbReference type="InterPro" id="IPR001041">
    <property type="entry name" value="2Fe-2S_ferredoxin-type"/>
</dbReference>
<keyword evidence="5" id="KW-0249">Electron transport</keyword>
<feature type="region of interest" description="Disordered" evidence="9">
    <location>
        <begin position="127"/>
        <end position="158"/>
    </location>
</feature>
<feature type="domain" description="2Fe-2S ferredoxin-type" evidence="10">
    <location>
        <begin position="219"/>
        <end position="311"/>
    </location>
</feature>
<dbReference type="Proteomes" id="UP000708148">
    <property type="component" value="Unassembled WGS sequence"/>
</dbReference>
<evidence type="ECO:0000256" key="5">
    <source>
        <dbReference type="ARBA" id="ARBA00022982"/>
    </source>
</evidence>
<dbReference type="InterPro" id="IPR012675">
    <property type="entry name" value="Beta-grasp_dom_sf"/>
</dbReference>
<evidence type="ECO:0000256" key="2">
    <source>
        <dbReference type="ARBA" id="ARBA00022448"/>
    </source>
</evidence>
<feature type="compositionally biased region" description="Polar residues" evidence="9">
    <location>
        <begin position="85"/>
        <end position="94"/>
    </location>
</feature>
<keyword evidence="7" id="KW-0411">Iron-sulfur</keyword>
<evidence type="ECO:0000256" key="8">
    <source>
        <dbReference type="ARBA" id="ARBA00034078"/>
    </source>
</evidence>
<evidence type="ECO:0000256" key="7">
    <source>
        <dbReference type="ARBA" id="ARBA00023014"/>
    </source>
</evidence>
<dbReference type="Gene3D" id="3.10.20.30">
    <property type="match status" value="1"/>
</dbReference>
<dbReference type="EMBL" id="CAJHUC010000888">
    <property type="protein sequence ID" value="CAD7698814.1"/>
    <property type="molecule type" value="Genomic_DNA"/>
</dbReference>
<sequence>MQHQILLGGRSRAAVGGSPVPAYVPGCCQQRPCNGAGHRRNVAVRCKADDSDEQVGNTVLKKLAKASRVSLGPISLSFGDDFNQATQEAPQTNDGNKEPAAEEVDTSPDEGLLKRAADTAGVSLGPISLSYGDDFSEDRRSGTGHEDGEASAAQTFPSINDMTTEEWRKKYEPDGVVDLWVEEEFNAGSRLVGGRDVHKGGVYGFQTGEGPSARTVPVHKVTINNHYADQVLEVDVPEDRYVLWEAEDQGLELPYACRMGCCTACAVRVLEGEMYQPQALGVSEELKQRGYALMCVGYPRTNLKLETVEEDEVYDLQFGNIFEERATHKGMASIDRDDFALELADMDE</sequence>
<dbReference type="CDD" id="cd00207">
    <property type="entry name" value="fer2"/>
    <property type="match status" value="1"/>
</dbReference>
<dbReference type="PANTHER" id="PTHR43112:SF10">
    <property type="entry name" value="FERREDOXIN C 2, CHLOROPLASTIC"/>
    <property type="match status" value="1"/>
</dbReference>
<dbReference type="GO" id="GO:0051537">
    <property type="term" value="F:2 iron, 2 sulfur cluster binding"/>
    <property type="evidence" value="ECO:0007669"/>
    <property type="project" value="UniProtKB-KW"/>
</dbReference>
<dbReference type="PROSITE" id="PS51085">
    <property type="entry name" value="2FE2S_FER_2"/>
    <property type="match status" value="1"/>
</dbReference>
<accession>A0A8S1IYD4</accession>
<gene>
    <name evidence="11" type="ORF">OSTQU699_LOCUS4173</name>
</gene>
<keyword evidence="3" id="KW-0001">2Fe-2S</keyword>
<dbReference type="SUPFAM" id="SSF54292">
    <property type="entry name" value="2Fe-2S ferredoxin-like"/>
    <property type="match status" value="1"/>
</dbReference>
<dbReference type="AlphaFoldDB" id="A0A8S1IYD4"/>
<reference evidence="11" key="1">
    <citation type="submission" date="2020-12" db="EMBL/GenBank/DDBJ databases">
        <authorList>
            <person name="Iha C."/>
        </authorList>
    </citation>
    <scope>NUCLEOTIDE SEQUENCE</scope>
</reference>
<dbReference type="PANTHER" id="PTHR43112">
    <property type="entry name" value="FERREDOXIN"/>
    <property type="match status" value="1"/>
</dbReference>
<proteinExistence type="inferred from homology"/>
<evidence type="ECO:0000256" key="6">
    <source>
        <dbReference type="ARBA" id="ARBA00023004"/>
    </source>
</evidence>
<evidence type="ECO:0000256" key="4">
    <source>
        <dbReference type="ARBA" id="ARBA00022723"/>
    </source>
</evidence>
<evidence type="ECO:0000313" key="12">
    <source>
        <dbReference type="Proteomes" id="UP000708148"/>
    </source>
</evidence>
<dbReference type="GO" id="GO:0046872">
    <property type="term" value="F:metal ion binding"/>
    <property type="evidence" value="ECO:0007669"/>
    <property type="project" value="UniProtKB-KW"/>
</dbReference>
<evidence type="ECO:0000256" key="9">
    <source>
        <dbReference type="SAM" id="MobiDB-lite"/>
    </source>
</evidence>
<name>A0A8S1IYD4_9CHLO</name>
<dbReference type="OrthoDB" id="1885901at2759"/>
<keyword evidence="2" id="KW-0813">Transport</keyword>
<organism evidence="11 12">
    <name type="scientific">Ostreobium quekettii</name>
    <dbReference type="NCBI Taxonomy" id="121088"/>
    <lineage>
        <taxon>Eukaryota</taxon>
        <taxon>Viridiplantae</taxon>
        <taxon>Chlorophyta</taxon>
        <taxon>core chlorophytes</taxon>
        <taxon>Ulvophyceae</taxon>
        <taxon>TCBD clade</taxon>
        <taxon>Bryopsidales</taxon>
        <taxon>Ostreobineae</taxon>
        <taxon>Ostreobiaceae</taxon>
        <taxon>Ostreobium</taxon>
    </lineage>
</organism>
<evidence type="ECO:0000256" key="3">
    <source>
        <dbReference type="ARBA" id="ARBA00022714"/>
    </source>
</evidence>